<reference evidence="1" key="1">
    <citation type="journal article" date="2023" name="Mol. Phylogenet. Evol.">
        <title>Genome-scale phylogeny and comparative genomics of the fungal order Sordariales.</title>
        <authorList>
            <person name="Hensen N."/>
            <person name="Bonometti L."/>
            <person name="Westerberg I."/>
            <person name="Brannstrom I.O."/>
            <person name="Guillou S."/>
            <person name="Cros-Aarteil S."/>
            <person name="Calhoun S."/>
            <person name="Haridas S."/>
            <person name="Kuo A."/>
            <person name="Mondo S."/>
            <person name="Pangilinan J."/>
            <person name="Riley R."/>
            <person name="LaButti K."/>
            <person name="Andreopoulos B."/>
            <person name="Lipzen A."/>
            <person name="Chen C."/>
            <person name="Yan M."/>
            <person name="Daum C."/>
            <person name="Ng V."/>
            <person name="Clum A."/>
            <person name="Steindorff A."/>
            <person name="Ohm R.A."/>
            <person name="Martin F."/>
            <person name="Silar P."/>
            <person name="Natvig D.O."/>
            <person name="Lalanne C."/>
            <person name="Gautier V."/>
            <person name="Ament-Velasquez S.L."/>
            <person name="Kruys A."/>
            <person name="Hutchinson M.I."/>
            <person name="Powell A.J."/>
            <person name="Barry K."/>
            <person name="Miller A.N."/>
            <person name="Grigoriev I.V."/>
            <person name="Debuchy R."/>
            <person name="Gladieux P."/>
            <person name="Hiltunen Thoren M."/>
            <person name="Johannesson H."/>
        </authorList>
    </citation>
    <scope>NUCLEOTIDE SEQUENCE</scope>
    <source>
        <strain evidence="1">CBS 757.83</strain>
    </source>
</reference>
<name>A0AAN6PQC4_9PEZI</name>
<proteinExistence type="predicted"/>
<keyword evidence="2" id="KW-1185">Reference proteome</keyword>
<accession>A0AAN6PQC4</accession>
<organism evidence="1 2">
    <name type="scientific">Parathielavia hyrcaniae</name>
    <dbReference type="NCBI Taxonomy" id="113614"/>
    <lineage>
        <taxon>Eukaryota</taxon>
        <taxon>Fungi</taxon>
        <taxon>Dikarya</taxon>
        <taxon>Ascomycota</taxon>
        <taxon>Pezizomycotina</taxon>
        <taxon>Sordariomycetes</taxon>
        <taxon>Sordariomycetidae</taxon>
        <taxon>Sordariales</taxon>
        <taxon>Chaetomiaceae</taxon>
        <taxon>Parathielavia</taxon>
    </lineage>
</organism>
<protein>
    <submittedName>
        <fullName evidence="1">Uncharacterized protein</fullName>
    </submittedName>
</protein>
<dbReference type="Proteomes" id="UP001305647">
    <property type="component" value="Unassembled WGS sequence"/>
</dbReference>
<feature type="non-terminal residue" evidence="1">
    <location>
        <position position="113"/>
    </location>
</feature>
<comment type="caution">
    <text evidence="1">The sequence shown here is derived from an EMBL/GenBank/DDBJ whole genome shotgun (WGS) entry which is preliminary data.</text>
</comment>
<dbReference type="EMBL" id="MU863747">
    <property type="protein sequence ID" value="KAK4096024.1"/>
    <property type="molecule type" value="Genomic_DNA"/>
</dbReference>
<sequence>FDSPVEWELALGVPVGEVVCALNNEKRREAPPFAIDALDRRRPFLIARLNCLASSASIGACYYHGCADNAHHEAGLVEVSYTRLKRVLSFGCRLTNFLAQCLPTRPPSRRARS</sequence>
<gene>
    <name evidence="1" type="ORF">N658DRAFT_396992</name>
</gene>
<evidence type="ECO:0000313" key="1">
    <source>
        <dbReference type="EMBL" id="KAK4096024.1"/>
    </source>
</evidence>
<evidence type="ECO:0000313" key="2">
    <source>
        <dbReference type="Proteomes" id="UP001305647"/>
    </source>
</evidence>
<reference evidence="1" key="2">
    <citation type="submission" date="2023-05" db="EMBL/GenBank/DDBJ databases">
        <authorList>
            <consortium name="Lawrence Berkeley National Laboratory"/>
            <person name="Steindorff A."/>
            <person name="Hensen N."/>
            <person name="Bonometti L."/>
            <person name="Westerberg I."/>
            <person name="Brannstrom I.O."/>
            <person name="Guillou S."/>
            <person name="Cros-Aarteil S."/>
            <person name="Calhoun S."/>
            <person name="Haridas S."/>
            <person name="Kuo A."/>
            <person name="Mondo S."/>
            <person name="Pangilinan J."/>
            <person name="Riley R."/>
            <person name="Labutti K."/>
            <person name="Andreopoulos B."/>
            <person name="Lipzen A."/>
            <person name="Chen C."/>
            <person name="Yanf M."/>
            <person name="Daum C."/>
            <person name="Ng V."/>
            <person name="Clum A."/>
            <person name="Ohm R."/>
            <person name="Martin F."/>
            <person name="Silar P."/>
            <person name="Natvig D."/>
            <person name="Lalanne C."/>
            <person name="Gautier V."/>
            <person name="Ament-Velasquez S.L."/>
            <person name="Kruys A."/>
            <person name="Hutchinson M.I."/>
            <person name="Powell A.J."/>
            <person name="Barry K."/>
            <person name="Miller A.N."/>
            <person name="Grigoriev I.V."/>
            <person name="Debuchy R."/>
            <person name="Gladieux P."/>
            <person name="Thoren M.H."/>
            <person name="Johannesson H."/>
        </authorList>
    </citation>
    <scope>NUCLEOTIDE SEQUENCE</scope>
    <source>
        <strain evidence="1">CBS 757.83</strain>
    </source>
</reference>
<feature type="non-terminal residue" evidence="1">
    <location>
        <position position="1"/>
    </location>
</feature>
<dbReference type="AlphaFoldDB" id="A0AAN6PQC4"/>